<dbReference type="SUPFAM" id="SSF49785">
    <property type="entry name" value="Galactose-binding domain-like"/>
    <property type="match status" value="2"/>
</dbReference>
<comment type="subcellular location">
    <subcellularLocation>
        <location evidence="1">Secreted</location>
        <location evidence="1">Extracellular space</location>
    </subcellularLocation>
</comment>
<feature type="compositionally biased region" description="Polar residues" evidence="10">
    <location>
        <begin position="80"/>
        <end position="93"/>
    </location>
</feature>
<proteinExistence type="inferred from homology"/>
<dbReference type="InterPro" id="IPR000421">
    <property type="entry name" value="FA58C"/>
</dbReference>
<dbReference type="CDD" id="cd00057">
    <property type="entry name" value="FA58C"/>
    <property type="match status" value="2"/>
</dbReference>
<dbReference type="InterPro" id="IPR036508">
    <property type="entry name" value="Chitin-bd_dom_sf"/>
</dbReference>
<keyword evidence="4" id="KW-0646">Protease inhibitor</keyword>
<feature type="domain" description="F5/8 type C" evidence="12">
    <location>
        <begin position="2094"/>
        <end position="2249"/>
    </location>
</feature>
<dbReference type="PROSITE" id="PS01286">
    <property type="entry name" value="FA58C_2"/>
    <property type="match status" value="1"/>
</dbReference>
<dbReference type="PROSITE" id="PS50184">
    <property type="entry name" value="VWFC_2"/>
    <property type="match status" value="1"/>
</dbReference>
<comment type="similarity">
    <text evidence="2">Belongs to the serine protease inhibitor-like (TIL domain-containing) family.</text>
</comment>
<dbReference type="Pfam" id="PF00094">
    <property type="entry name" value="VWD"/>
    <property type="match status" value="5"/>
</dbReference>
<evidence type="ECO:0000256" key="8">
    <source>
        <dbReference type="ARBA" id="ARBA00023180"/>
    </source>
</evidence>
<feature type="signal peptide" evidence="11">
    <location>
        <begin position="1"/>
        <end position="24"/>
    </location>
</feature>
<dbReference type="CDD" id="cd00112">
    <property type="entry name" value="LDLa"/>
    <property type="match status" value="1"/>
</dbReference>
<dbReference type="PROSITE" id="PS00022">
    <property type="entry name" value="EGF_1"/>
    <property type="match status" value="2"/>
</dbReference>
<feature type="domain" description="VWFD" evidence="16">
    <location>
        <begin position="2887"/>
        <end position="3072"/>
    </location>
</feature>
<dbReference type="SMART" id="SM00181">
    <property type="entry name" value="EGF"/>
    <property type="match status" value="2"/>
</dbReference>
<dbReference type="PROSITE" id="PS50026">
    <property type="entry name" value="EGF_3"/>
    <property type="match status" value="2"/>
</dbReference>
<protein>
    <recommendedName>
        <fullName evidence="18">Hemocytin</fullName>
    </recommendedName>
</protein>
<feature type="domain" description="EGF-like" evidence="13">
    <location>
        <begin position="278"/>
        <end position="309"/>
    </location>
</feature>
<dbReference type="InterPro" id="IPR001846">
    <property type="entry name" value="VWF_type-D"/>
</dbReference>
<dbReference type="SUPFAM" id="SSF57603">
    <property type="entry name" value="FnI-like domain"/>
    <property type="match status" value="1"/>
</dbReference>
<evidence type="ECO:0000259" key="12">
    <source>
        <dbReference type="PROSITE" id="PS50022"/>
    </source>
</evidence>
<evidence type="ECO:0000256" key="4">
    <source>
        <dbReference type="ARBA" id="ARBA00022690"/>
    </source>
</evidence>
<dbReference type="FunFam" id="2.10.25.10:FF:000055">
    <property type="entry name" value="alpha-tectorin isoform X1"/>
    <property type="match status" value="1"/>
</dbReference>
<dbReference type="SMART" id="SM00215">
    <property type="entry name" value="VWC_out"/>
    <property type="match status" value="2"/>
</dbReference>
<name>A0A7R8Z3N0_TIMDO</name>
<keyword evidence="6" id="KW-0722">Serine protease inhibitor</keyword>
<dbReference type="InterPro" id="IPR002919">
    <property type="entry name" value="TIL_dom"/>
</dbReference>
<dbReference type="InterPro" id="IPR014853">
    <property type="entry name" value="VWF/SSPO/ZAN-like_Cys-rich_dom"/>
</dbReference>
<comment type="similarity">
    <text evidence="3">Belongs to the thrombospondin family.</text>
</comment>
<keyword evidence="11" id="KW-0732">Signal</keyword>
<evidence type="ECO:0000259" key="15">
    <source>
        <dbReference type="PROSITE" id="PS50940"/>
    </source>
</evidence>
<dbReference type="CDD" id="cd19941">
    <property type="entry name" value="TIL"/>
    <property type="match status" value="6"/>
</dbReference>
<dbReference type="Pfam" id="PF08742">
    <property type="entry name" value="C8"/>
    <property type="match status" value="5"/>
</dbReference>
<feature type="disulfide bond" evidence="9">
    <location>
        <begin position="281"/>
        <end position="291"/>
    </location>
</feature>
<feature type="domain" description="VWFD" evidence="16">
    <location>
        <begin position="1205"/>
        <end position="1375"/>
    </location>
</feature>
<dbReference type="InterPro" id="IPR008979">
    <property type="entry name" value="Galactose-bd-like_sf"/>
</dbReference>
<dbReference type="InterPro" id="IPR002172">
    <property type="entry name" value="LDrepeatLR_classA_rpt"/>
</dbReference>
<evidence type="ECO:0000256" key="3">
    <source>
        <dbReference type="ARBA" id="ARBA00009456"/>
    </source>
</evidence>
<evidence type="ECO:0000256" key="7">
    <source>
        <dbReference type="ARBA" id="ARBA00023157"/>
    </source>
</evidence>
<feature type="region of interest" description="Disordered" evidence="10">
    <location>
        <begin position="47"/>
        <end position="110"/>
    </location>
</feature>
<dbReference type="InterPro" id="IPR002557">
    <property type="entry name" value="Chitin-bd_dom"/>
</dbReference>
<evidence type="ECO:0000256" key="1">
    <source>
        <dbReference type="ARBA" id="ARBA00004239"/>
    </source>
</evidence>
<gene>
    <name evidence="17" type="ORF">TDIB3V08_LOCUS1188</name>
</gene>
<dbReference type="SMART" id="SM00832">
    <property type="entry name" value="C8"/>
    <property type="match status" value="5"/>
</dbReference>
<dbReference type="Gene3D" id="2.60.120.260">
    <property type="entry name" value="Galactose-binding domain-like"/>
    <property type="match status" value="2"/>
</dbReference>
<dbReference type="PROSITE" id="PS51233">
    <property type="entry name" value="VWFD"/>
    <property type="match status" value="5"/>
</dbReference>
<dbReference type="SMART" id="SM00192">
    <property type="entry name" value="LDLa"/>
    <property type="match status" value="1"/>
</dbReference>
<dbReference type="Pfam" id="PF23244">
    <property type="entry name" value="VWF"/>
    <property type="match status" value="1"/>
</dbReference>
<feature type="domain" description="Chitin-binding type-2" evidence="15">
    <location>
        <begin position="1690"/>
        <end position="1754"/>
    </location>
</feature>
<organism evidence="17">
    <name type="scientific">Timema douglasi</name>
    <name type="common">Walking stick</name>
    <dbReference type="NCBI Taxonomy" id="61478"/>
    <lineage>
        <taxon>Eukaryota</taxon>
        <taxon>Metazoa</taxon>
        <taxon>Ecdysozoa</taxon>
        <taxon>Arthropoda</taxon>
        <taxon>Hexapoda</taxon>
        <taxon>Insecta</taxon>
        <taxon>Pterygota</taxon>
        <taxon>Neoptera</taxon>
        <taxon>Polyneoptera</taxon>
        <taxon>Phasmatodea</taxon>
        <taxon>Timematodea</taxon>
        <taxon>Timematoidea</taxon>
        <taxon>Timematidae</taxon>
        <taxon>Timema</taxon>
    </lineage>
</organism>
<dbReference type="PROSITE" id="PS01285">
    <property type="entry name" value="FA58C_1"/>
    <property type="match status" value="2"/>
</dbReference>
<evidence type="ECO:0008006" key="18">
    <source>
        <dbReference type="Google" id="ProtNLM"/>
    </source>
</evidence>
<feature type="domain" description="VWFC" evidence="14">
    <location>
        <begin position="3552"/>
        <end position="3620"/>
    </location>
</feature>
<feature type="compositionally biased region" description="Low complexity" evidence="10">
    <location>
        <begin position="2638"/>
        <end position="2658"/>
    </location>
</feature>
<feature type="domain" description="F5/8 type C" evidence="12">
    <location>
        <begin position="2293"/>
        <end position="2447"/>
    </location>
</feature>
<dbReference type="PROSITE" id="PS01208">
    <property type="entry name" value="VWFC_1"/>
    <property type="match status" value="1"/>
</dbReference>
<dbReference type="PROSITE" id="PS50022">
    <property type="entry name" value="FA58C_3"/>
    <property type="match status" value="2"/>
</dbReference>
<sequence length="3662" mass="402485">MGEKERCSSFFLLVMLVEIAAIIAQEVPQSDQPQSDDSLLEMRGHLGNKPYARQGTKTSAGVKSSRRHTKTEEKRVFSGGTDTSFRKTSSRDTYSSHEGGGVKTQNSYDSAEQDGAQFKGGCNSRPVTPNNTKIQCAHNSGCLVMCLRGYQFPNSRSQLFLTCKEGEWEMEGTEWATIPNCEPICLPACQNNGICVAPNQCNCPDNYSGPQCQYEKKPCLNFPPIPLNSRRSCRKKSCTISCAEGHRFPDGSGVTNTICKDGIWVPTRPDWVSIPDCIPVCKPACENGGVCLSLDVCQCPQEFRGAQCQYLKDVCTPSKLNFNGGYSCADSVDTFTCSVSCPSRMTFEQPPAAIYTCHYSTGVFTPTVPQCVLMDSDVEMLPIGGLSQIISHSSNSSTSFSGSSVHQVNSSWSDFIDTWNEHSSSYGNNGILGLLNQDNSLNQIVVNKRPVPGVYGGIPVLQLGTRKLPLPAQLSGVSVEFVAHYVVLVLTGLGVSVKWDGKEFVSVSVSESMWNRTTGLCGRIDGSEENDLTTKGGTIPKRLLTFVDSWQVKTLEESCLTTPSEEHTCNAGPDGGSSVTDEANIFCDKLLTDLTFAPCKLVLKPDLYYQACRWDYCACKDENRTSCACNSLAVYARECNRLGVHSVIHWRDEETCPMRCTGGRVYSSCGTSSQDTCGSGAEHAPSSDGCEEGCYCPSGTVLHEQKCIPKTQCPCQLRGKTFAPGYTIPKECNTCKCTEGQWVCTQVNCGSRCGAIGDPHYITFDGRRYNFMGKCSYYLLKGDNYSIETENIACAGAISESMGFSSMPSSSFPSCTKAVTVRLGDRFIKLRQNREVSVNGQEITQMPFTMDGATVRIASSIFLIGMTGLCGTFNLNQKDDFLTPEDDIEQSVISFANKWKTQEVCEDSLERVLSHPCDINNNNKATAEKYCSKIKSPLFQGCHWLVDPEPYYLDCLFDLCSCQNKIGQCLCPILAAYAKECAHEGLQIDFRNEINECAVQCTAGQKYQVCGNSCTRSCNDISHSPECRRQCVEGCNCPEGQTLDNNGECIPIEQCLCTHNSVDYPPGHKEVRPGIKGLNLCTCRNAAWDCRLATEEEIRTNPKSGSLNCSATNNEEFTICEPVEAVTCKNMHSPPLSTPAKCIPGCQCKKGYVFDSHTKRCISPTECPCHHGGKSYTDGKTMQEDCNTCTCEGGKWKCTNRVCAGVCTAWGDSHFKTFDDKIYDFHGSCDYVLAKGKITKSDAFDVSIQNVPCSSSGISCSKSVTLNVGDGPNQESITFTKDKPVPNFSGLDRITVREAGLFVFAEVFDLGVLLQWDRGTRVYIKVDPRWIDKLKGLCGNYNNNELDDFQTPTGGISEVSPKLFGDSWRLQPYCQETLEIEDTCDIHPTRKVWALQKCGIMKSSLFQPCHSEVPLEPYLSRCIFDSCACDMGGDCECLCTAIAAYAQECNIRAIQCDEKCSQYSPCVQTCPKETCDNHLIYKSLTPLCKEDFCVEGCEVKLCPPGQVYNNLTSFECVPQEKCKTTCLQVGNITYNEGDVMEQDACHTCHCSHGRKLCKGQPCPPLTTLVPGTEPNERPYQCYNMKSEGVCNANQMTSIKCRVVGSHETHKESGENVICDLQSNGLQCKGLCHDYEIKVYCQCETTSTTQTHLRPNITTTLGSTTPHVTTTTRAPTTAHVITTTIVPLPPPERCDPSKINIPHPSDCYIFYQCQDLVNGTQLVEKMCGPHTMFNPITMTCDWPSNVVLIRPDCAAVSSTTTTTSTTTIAPVTTSEQPSCVDGWSEWLNTTANVQGDLEFLSEYIERGLLHCPLGAIRDIQCKFNRLVTRSIKDEGVKGKTRSVTELILEDSVNSGDNVMCDASTGLLCYNSQQSDNSCEDYAIKVLCDCECEEDEVWSDCAVSCTQVCQYYDYEIRQQGRCLNGQECISGVLYRESDCELCQCVNNRYICDDSACFTTRPRETPSVPTTTPPVIIYETTPWRKTQPTTYETKTVPTTSTRIPLNASTARFPSSSESPLPSSTLTSPAVVIVTHTAETVYTMGGGYQQKISTTTPESSVSWTNVELPSTGWNGPPSTTEYITPFTIVSTTTPPALCGKNNLIHLIEGPKPLAPSSLSASSSLDQLFTPDNALLSAPVSPTTGGSWTAGDVNKDQYLQVDLGRAEPVYGVLVKGSPISNEYVTSYKVLYSLDGHTYSYVFDKDNMPATFRGPTDNRQLIQQVFHEPVEAQYIRFNPVTWHSAISMKVELIGCSSTTSEEGYTTTTAATTHRLSTTPVIVTVRPTAVVITTTMPAVCVDDMGLEGGMLSDEQISVSSVLNDDVIKYGPSRARLNSEEEEGLGKGWVPSSNSHDEWIQFDFLEPRNLTGVTTQGGNHGNSWVEAYTVKYSHDGKVWNPIVDTTGKERVFLANFDSDTPQTNHFEHIVQTRLIRLVPVKWHHNISLRAEVLGCYLPYPKITLPTTTPETPTEKTSPLPSTCQPCPTLPRELLDEDQCDCPEGERWDGEGCTSLARCPCFVGLIPYAVGTTFLSEDCHECQCNLRGVVKCDEKPFCGKCDQGLQSVLTPSCGCTCKPCPSETLLCATSNICINASSWCDGVEDCPDDERNCPTTRGVTPSSAGPIMSTHGLTPYTAGVTPSSAGLTPSSPELTSPTESVTTLSPEGTLSTHPLPPGMKPTIASTTTPFPTVPPTCPTPSCPPGYEPRMISGNKYTNLETMEETKTYKYSGVKKGATKTRFKRGSTDRKLPKPQKFVSNECPKYECNFKPEEFPPTSCPPPHCPDEYTVMELEGVKVSYGRNACPRYKCVPPPPPPAVCNITGRTFNTFDGTEYKYDACHHLLARDRDDGLWEIANSTPRSPADVDEGIHYAIPDSAVGTARCVVIADAPDNHVGASLIHQKTVGFKVHNSKHIIMKFSVFPSSAEKSMCLGMKCYWFVRVVVVKKNCSLLVSCNKYLLVTQDSTTVELHPDLSLGFEGNHYSVSQIQRISSEYEDFSVSKLGDSLYFESHRYGFWAKIDSQGNAKIGVDGKLSGHVDGLCGFFNGRAGDDKQKPDGSNARTSVNFGNSWASSQMPEVCEAVTCPVHIQNKALEMCSKVREKPLSQCASSVNVERFLSHCIETTCACLESNATQEECRCQALLNFVTECQATNQNIDLSSWRVQLDCPVSCPGNLVFNECYKHQCERSCDNLMAEDPCPVAPNICFPGCFCPEGLVRKGELCVKPVECRDCICDGFGDPQYLSFDRSNFTFNGNCTYIAARDISPIGEHDFQVLVKNTHCRHEPTSTCTEAVTVIHEGHTIHIRRNHNTTKLQTLLDGINVDEYPLVSDWLRLDGSPDKKLTVLVPKIQIEVSYFYDNFAFVIRVPSHLYGGKTEGLCGNCNYDQTDDFRTHGGQLTNDTDKFGMSWLEPKFSKHETCVPILPLECVPLPPDEDPCIKLLDSERFGKCHPLVDIDPYLQSCQFDVCNSPNKMAAACRVLEAYARECLRADVCLDWRSKHVCPYKCQPGYEYQACGLGCTETCENYEAYRSDPSSCELSQSDGCYCPNGQVLKNGICVDVSRCKPCDDDGHFSGDTWHPDSCTTCTCSGTLLRCEKTSCPPKDRICDQSLTPVVVPGTDKLCCPEYMCVSLATPSPSPGGCPEVQKPNCGADQVMKLQTDAEGCPFFVCRE</sequence>
<dbReference type="SMART" id="SM00216">
    <property type="entry name" value="VWD"/>
    <property type="match status" value="5"/>
</dbReference>
<dbReference type="InterPro" id="IPR001007">
    <property type="entry name" value="VWF_dom"/>
</dbReference>
<evidence type="ECO:0000256" key="5">
    <source>
        <dbReference type="ARBA" id="ARBA00022737"/>
    </source>
</evidence>
<dbReference type="Pfam" id="PF00754">
    <property type="entry name" value="F5_F8_type_C"/>
    <property type="match status" value="2"/>
</dbReference>
<dbReference type="Pfam" id="PF01826">
    <property type="entry name" value="TIL"/>
    <property type="match status" value="5"/>
</dbReference>
<dbReference type="PANTHER" id="PTHR11339">
    <property type="entry name" value="EXTRACELLULAR MATRIX GLYCOPROTEIN RELATED"/>
    <property type="match status" value="1"/>
</dbReference>
<keyword evidence="9" id="KW-0245">EGF-like domain</keyword>
<feature type="domain" description="VWFD" evidence="16">
    <location>
        <begin position="751"/>
        <end position="956"/>
    </location>
</feature>
<dbReference type="SMART" id="SM00214">
    <property type="entry name" value="VWC"/>
    <property type="match status" value="3"/>
</dbReference>
<feature type="disulfide bond" evidence="9">
    <location>
        <begin position="299"/>
        <end position="308"/>
    </location>
</feature>
<evidence type="ECO:0000259" key="16">
    <source>
        <dbReference type="PROSITE" id="PS51233"/>
    </source>
</evidence>
<keyword evidence="5" id="KW-0677">Repeat</keyword>
<reference evidence="17" key="1">
    <citation type="submission" date="2020-11" db="EMBL/GenBank/DDBJ databases">
        <authorList>
            <person name="Tran Van P."/>
        </authorList>
    </citation>
    <scope>NUCLEOTIDE SEQUENCE</scope>
</reference>
<feature type="domain" description="VWFD" evidence="16">
    <location>
        <begin position="385"/>
        <end position="560"/>
    </location>
</feature>
<dbReference type="InterPro" id="IPR050780">
    <property type="entry name" value="Mucin_vWF_Thrombospondin_sf"/>
</dbReference>
<evidence type="ECO:0000259" key="13">
    <source>
        <dbReference type="PROSITE" id="PS50026"/>
    </source>
</evidence>
<dbReference type="SUPFAM" id="SSF57625">
    <property type="entry name" value="Invertebrate chitin-binding proteins"/>
    <property type="match status" value="1"/>
</dbReference>
<evidence type="ECO:0000256" key="2">
    <source>
        <dbReference type="ARBA" id="ARBA00007611"/>
    </source>
</evidence>
<dbReference type="SMART" id="SM00494">
    <property type="entry name" value="ChtBD2"/>
    <property type="match status" value="1"/>
</dbReference>
<dbReference type="GO" id="GO:0004867">
    <property type="term" value="F:serine-type endopeptidase inhibitor activity"/>
    <property type="evidence" value="ECO:0007669"/>
    <property type="project" value="UniProtKB-KW"/>
</dbReference>
<dbReference type="InterPro" id="IPR036084">
    <property type="entry name" value="Ser_inhib-like_sf"/>
</dbReference>
<feature type="domain" description="EGF-like" evidence="13">
    <location>
        <begin position="182"/>
        <end position="213"/>
    </location>
</feature>
<dbReference type="GO" id="GO:0005615">
    <property type="term" value="C:extracellular space"/>
    <property type="evidence" value="ECO:0007669"/>
    <property type="project" value="TreeGrafter"/>
</dbReference>
<evidence type="ECO:0000313" key="17">
    <source>
        <dbReference type="EMBL" id="CAD7194772.1"/>
    </source>
</evidence>
<dbReference type="EMBL" id="OA564565">
    <property type="protein sequence ID" value="CAD7194772.1"/>
    <property type="molecule type" value="Genomic_DNA"/>
</dbReference>
<evidence type="ECO:0000256" key="9">
    <source>
        <dbReference type="PROSITE-ProRule" id="PRU00076"/>
    </source>
</evidence>
<dbReference type="InterPro" id="IPR000742">
    <property type="entry name" value="EGF"/>
</dbReference>
<dbReference type="GO" id="GO:0008061">
    <property type="term" value="F:chitin binding"/>
    <property type="evidence" value="ECO:0007669"/>
    <property type="project" value="InterPro"/>
</dbReference>
<evidence type="ECO:0000259" key="14">
    <source>
        <dbReference type="PROSITE" id="PS50184"/>
    </source>
</evidence>
<evidence type="ECO:0000256" key="10">
    <source>
        <dbReference type="SAM" id="MobiDB-lite"/>
    </source>
</evidence>
<evidence type="ECO:0000256" key="6">
    <source>
        <dbReference type="ARBA" id="ARBA00022900"/>
    </source>
</evidence>
<feature type="disulfide bond" evidence="9">
    <location>
        <begin position="203"/>
        <end position="212"/>
    </location>
</feature>
<dbReference type="PROSITE" id="PS50940">
    <property type="entry name" value="CHIT_BIND_II"/>
    <property type="match status" value="1"/>
</dbReference>
<dbReference type="GO" id="GO:0031012">
    <property type="term" value="C:extracellular matrix"/>
    <property type="evidence" value="ECO:0007669"/>
    <property type="project" value="TreeGrafter"/>
</dbReference>
<feature type="domain" description="VWFD" evidence="16">
    <location>
        <begin position="3223"/>
        <end position="3411"/>
    </location>
</feature>
<feature type="region of interest" description="Disordered" evidence="10">
    <location>
        <begin position="2632"/>
        <end position="2668"/>
    </location>
</feature>
<keyword evidence="7 9" id="KW-1015">Disulfide bond</keyword>
<feature type="disulfide bond" evidence="9">
    <location>
        <begin position="185"/>
        <end position="195"/>
    </location>
</feature>
<evidence type="ECO:0000256" key="11">
    <source>
        <dbReference type="SAM" id="SignalP"/>
    </source>
</evidence>
<dbReference type="Gene3D" id="2.10.25.10">
    <property type="entry name" value="Laminin"/>
    <property type="match status" value="7"/>
</dbReference>
<feature type="chain" id="PRO_5031203827" description="Hemocytin" evidence="11">
    <location>
        <begin position="25"/>
        <end position="3662"/>
    </location>
</feature>
<dbReference type="SUPFAM" id="SSF57567">
    <property type="entry name" value="Serine protease inhibitors"/>
    <property type="match status" value="5"/>
</dbReference>
<dbReference type="PANTHER" id="PTHR11339:SF386">
    <property type="entry name" value="HEMOLECTIN, ISOFORM A"/>
    <property type="match status" value="1"/>
</dbReference>
<dbReference type="SMART" id="SM00231">
    <property type="entry name" value="FA58C"/>
    <property type="match status" value="2"/>
</dbReference>
<keyword evidence="8" id="KW-0325">Glycoprotein</keyword>
<accession>A0A7R8Z3N0</accession>
<comment type="caution">
    <text evidence="9">Lacks conserved residue(s) required for the propagation of feature annotation.</text>
</comment>